<keyword evidence="16" id="KW-1185">Reference proteome</keyword>
<dbReference type="NCBIfam" id="NF004076">
    <property type="entry name" value="PRK05581.1-4"/>
    <property type="match status" value="1"/>
</dbReference>
<evidence type="ECO:0000256" key="1">
    <source>
        <dbReference type="ARBA" id="ARBA00001782"/>
    </source>
</evidence>
<evidence type="ECO:0000256" key="3">
    <source>
        <dbReference type="ARBA" id="ARBA00001941"/>
    </source>
</evidence>
<evidence type="ECO:0000256" key="10">
    <source>
        <dbReference type="HAMAP-Rule" id="MF_02227"/>
    </source>
</evidence>
<feature type="binding site" evidence="10 13">
    <location>
        <position position="174"/>
    </location>
    <ligand>
        <name>a divalent metal cation</name>
        <dbReference type="ChEBI" id="CHEBI:60240"/>
    </ligand>
</feature>
<dbReference type="SUPFAM" id="SSF51366">
    <property type="entry name" value="Ribulose-phoshate binding barrel"/>
    <property type="match status" value="1"/>
</dbReference>
<dbReference type="STRING" id="1969733.B5V00_05000"/>
<comment type="cofactor">
    <cofactor evidence="4">
        <name>Zn(2+)</name>
        <dbReference type="ChEBI" id="CHEBI:29105"/>
    </cofactor>
</comment>
<dbReference type="GO" id="GO:0004750">
    <property type="term" value="F:D-ribulose-phosphate 3-epimerase activity"/>
    <property type="evidence" value="ECO:0007669"/>
    <property type="project" value="UniProtKB-UniRule"/>
</dbReference>
<evidence type="ECO:0000256" key="11">
    <source>
        <dbReference type="PIRNR" id="PIRNR001461"/>
    </source>
</evidence>
<evidence type="ECO:0000313" key="16">
    <source>
        <dbReference type="Proteomes" id="UP000193136"/>
    </source>
</evidence>
<gene>
    <name evidence="10" type="primary">rpe</name>
    <name evidence="15" type="ORF">B5V00_05000</name>
</gene>
<dbReference type="PANTHER" id="PTHR11749">
    <property type="entry name" value="RIBULOSE-5-PHOSPHATE-3-EPIMERASE"/>
    <property type="match status" value="1"/>
</dbReference>
<comment type="similarity">
    <text evidence="6 10 11">Belongs to the ribulose-phosphate 3-epimerase family.</text>
</comment>
<dbReference type="FunFam" id="3.20.20.70:FF:000004">
    <property type="entry name" value="Ribulose-phosphate 3-epimerase"/>
    <property type="match status" value="1"/>
</dbReference>
<dbReference type="NCBIfam" id="TIGR01163">
    <property type="entry name" value="rpe"/>
    <property type="match status" value="1"/>
</dbReference>
<feature type="binding site" evidence="10 14">
    <location>
        <position position="7"/>
    </location>
    <ligand>
        <name>substrate</name>
    </ligand>
</feature>
<feature type="binding site" evidence="14">
    <location>
        <position position="176"/>
    </location>
    <ligand>
        <name>substrate</name>
    </ligand>
</feature>
<evidence type="ECO:0000256" key="12">
    <source>
        <dbReference type="PIRSR" id="PIRSR001461-1"/>
    </source>
</evidence>
<comment type="cofactor">
    <cofactor evidence="3">
        <name>Co(2+)</name>
        <dbReference type="ChEBI" id="CHEBI:48828"/>
    </cofactor>
</comment>
<evidence type="ECO:0000256" key="14">
    <source>
        <dbReference type="PIRSR" id="PIRSR001461-3"/>
    </source>
</evidence>
<dbReference type="GO" id="GO:0046872">
    <property type="term" value="F:metal ion binding"/>
    <property type="evidence" value="ECO:0007669"/>
    <property type="project" value="UniProtKB-UniRule"/>
</dbReference>
<keyword evidence="10 11" id="KW-0119">Carbohydrate metabolism</keyword>
<accession>A0A1X0YAK1</accession>
<evidence type="ECO:0000256" key="7">
    <source>
        <dbReference type="ARBA" id="ARBA00013188"/>
    </source>
</evidence>
<keyword evidence="9 10" id="KW-0413">Isomerase</keyword>
<protein>
    <recommendedName>
        <fullName evidence="7 10">Ribulose-phosphate 3-epimerase</fullName>
        <ecNumber evidence="7 10">5.1.3.1</ecNumber>
    </recommendedName>
</protein>
<dbReference type="PIRSF" id="PIRSF001461">
    <property type="entry name" value="RPE"/>
    <property type="match status" value="1"/>
</dbReference>
<feature type="binding site" evidence="10 14">
    <location>
        <position position="65"/>
    </location>
    <ligand>
        <name>substrate</name>
    </ligand>
</feature>
<sequence>MVKIAPSILSADFGRLAEEIQAVAAAGADYIHVDVMDGHFVPNITIGPLVTVAARQATELPVDVHLMIENPDLYIPEFAKAGADIITVHQEAVAHLHRTVQLIRSLGKKAGVSINPATPVSSLDVILEDLDLVLVMSVNPGFGGQGFIDSALGKISQLRQMIDSRGLATEIEVDGGVKIDNIGRIAAAGADVLVAGSAVFGSDDYTATIDQLKANAVAQT</sequence>
<keyword evidence="13" id="KW-0170">Cobalt</keyword>
<dbReference type="InterPro" id="IPR013785">
    <property type="entry name" value="Aldolase_TIM"/>
</dbReference>
<dbReference type="GO" id="GO:0019323">
    <property type="term" value="P:pentose catabolic process"/>
    <property type="evidence" value="ECO:0007669"/>
    <property type="project" value="UniProtKB-UniRule"/>
</dbReference>
<keyword evidence="8 10" id="KW-0479">Metal-binding</keyword>
<evidence type="ECO:0000256" key="5">
    <source>
        <dbReference type="ARBA" id="ARBA00001954"/>
    </source>
</evidence>
<feature type="binding site" evidence="10 14">
    <location>
        <begin position="141"/>
        <end position="144"/>
    </location>
    <ligand>
        <name>substrate</name>
    </ligand>
</feature>
<dbReference type="Proteomes" id="UP000193136">
    <property type="component" value="Unassembled WGS sequence"/>
</dbReference>
<keyword evidence="13" id="KW-0464">Manganese</keyword>
<dbReference type="AlphaFoldDB" id="A0A1X0YAK1"/>
<evidence type="ECO:0000256" key="9">
    <source>
        <dbReference type="ARBA" id="ARBA00023235"/>
    </source>
</evidence>
<comment type="cofactor">
    <cofactor evidence="5">
        <name>Fe(2+)</name>
        <dbReference type="ChEBI" id="CHEBI:29033"/>
    </cofactor>
</comment>
<dbReference type="RefSeq" id="WP_085009769.1">
    <property type="nucleotide sequence ID" value="NZ_NAAD01000004.1"/>
</dbReference>
<comment type="cofactor">
    <cofactor evidence="2">
        <name>Mn(2+)</name>
        <dbReference type="ChEBI" id="CHEBI:29035"/>
    </cofactor>
</comment>
<feature type="binding site" evidence="10 13">
    <location>
        <position position="32"/>
    </location>
    <ligand>
        <name>a divalent metal cation</name>
        <dbReference type="ChEBI" id="CHEBI:60240"/>
    </ligand>
</feature>
<dbReference type="GO" id="GO:0006098">
    <property type="term" value="P:pentose-phosphate shunt"/>
    <property type="evidence" value="ECO:0007669"/>
    <property type="project" value="UniProtKB-UniRule"/>
</dbReference>
<dbReference type="PROSITE" id="PS01086">
    <property type="entry name" value="RIBUL_P_3_EPIMER_2"/>
    <property type="match status" value="1"/>
</dbReference>
<evidence type="ECO:0000256" key="4">
    <source>
        <dbReference type="ARBA" id="ARBA00001947"/>
    </source>
</evidence>
<feature type="binding site" evidence="10 13">
    <location>
        <position position="34"/>
    </location>
    <ligand>
        <name>a divalent metal cation</name>
        <dbReference type="ChEBI" id="CHEBI:60240"/>
    </ligand>
</feature>
<evidence type="ECO:0000256" key="13">
    <source>
        <dbReference type="PIRSR" id="PIRSR001461-2"/>
    </source>
</evidence>
<proteinExistence type="inferred from homology"/>
<dbReference type="PROSITE" id="PS01085">
    <property type="entry name" value="RIBUL_P_3_EPIMER_1"/>
    <property type="match status" value="1"/>
</dbReference>
<feature type="binding site" evidence="10 13">
    <location>
        <position position="65"/>
    </location>
    <ligand>
        <name>a divalent metal cation</name>
        <dbReference type="ChEBI" id="CHEBI:60240"/>
    </ligand>
</feature>
<evidence type="ECO:0000313" key="15">
    <source>
        <dbReference type="EMBL" id="ORJ62215.1"/>
    </source>
</evidence>
<comment type="caution">
    <text evidence="15">The sequence shown here is derived from an EMBL/GenBank/DDBJ whole genome shotgun (WGS) entry which is preliminary data.</text>
</comment>
<evidence type="ECO:0000256" key="2">
    <source>
        <dbReference type="ARBA" id="ARBA00001936"/>
    </source>
</evidence>
<dbReference type="InterPro" id="IPR026019">
    <property type="entry name" value="Ribul_P_3_epim"/>
</dbReference>
<dbReference type="EC" id="5.1.3.1" evidence="7 10"/>
<evidence type="ECO:0000256" key="6">
    <source>
        <dbReference type="ARBA" id="ARBA00009541"/>
    </source>
</evidence>
<feature type="binding site" evidence="10">
    <location>
        <begin position="174"/>
        <end position="176"/>
    </location>
    <ligand>
        <name>substrate</name>
    </ligand>
</feature>
<feature type="active site" description="Proton acceptor" evidence="10 12">
    <location>
        <position position="34"/>
    </location>
</feature>
<comment type="pathway">
    <text evidence="10">Carbohydrate degradation.</text>
</comment>
<dbReference type="InterPro" id="IPR000056">
    <property type="entry name" value="Ribul_P_3_epim-like"/>
</dbReference>
<feature type="binding site" evidence="10 14">
    <location>
        <begin position="196"/>
        <end position="197"/>
    </location>
    <ligand>
        <name>substrate</name>
    </ligand>
</feature>
<dbReference type="InterPro" id="IPR011060">
    <property type="entry name" value="RibuloseP-bd_barrel"/>
</dbReference>
<dbReference type="Pfam" id="PF00834">
    <property type="entry name" value="Ribul_P_3_epim"/>
    <property type="match status" value="1"/>
</dbReference>
<dbReference type="Gene3D" id="3.20.20.70">
    <property type="entry name" value="Aldolase class I"/>
    <property type="match status" value="1"/>
</dbReference>
<dbReference type="CDD" id="cd00429">
    <property type="entry name" value="RPE"/>
    <property type="match status" value="1"/>
</dbReference>
<dbReference type="GO" id="GO:0005737">
    <property type="term" value="C:cytoplasm"/>
    <property type="evidence" value="ECO:0007669"/>
    <property type="project" value="UniProtKB-ARBA"/>
</dbReference>
<feature type="active site" description="Proton donor" evidence="10 12">
    <location>
        <position position="174"/>
    </location>
</feature>
<organism evidence="15 16">
    <name type="scientific">Geothermobacter hydrogeniphilus</name>
    <dbReference type="NCBI Taxonomy" id="1969733"/>
    <lineage>
        <taxon>Bacteria</taxon>
        <taxon>Pseudomonadati</taxon>
        <taxon>Thermodesulfobacteriota</taxon>
        <taxon>Desulfuromonadia</taxon>
        <taxon>Desulfuromonadales</taxon>
        <taxon>Geothermobacteraceae</taxon>
        <taxon>Geothermobacter</taxon>
    </lineage>
</organism>
<comment type="function">
    <text evidence="10">Catalyzes the reversible epimerization of D-ribulose 5-phosphate to D-xylulose 5-phosphate.</text>
</comment>
<comment type="catalytic activity">
    <reaction evidence="1 10 11">
        <text>D-ribulose 5-phosphate = D-xylulose 5-phosphate</text>
        <dbReference type="Rhea" id="RHEA:13677"/>
        <dbReference type="ChEBI" id="CHEBI:57737"/>
        <dbReference type="ChEBI" id="CHEBI:58121"/>
        <dbReference type="EC" id="5.1.3.1"/>
    </reaction>
</comment>
<evidence type="ECO:0000256" key="8">
    <source>
        <dbReference type="ARBA" id="ARBA00022723"/>
    </source>
</evidence>
<keyword evidence="13" id="KW-0862">Zinc</keyword>
<reference evidence="15 16" key="1">
    <citation type="submission" date="2017-03" db="EMBL/GenBank/DDBJ databases">
        <title>Genome sequence of Geothermobacter sp. EPR-M, Deep-Sea Iron Reducer.</title>
        <authorList>
            <person name="Tully B."/>
            <person name="Savalia P."/>
            <person name="Abuyen K."/>
            <person name="Baughan C."/>
            <person name="Romero E."/>
            <person name="Ronkowski C."/>
            <person name="Torres B."/>
            <person name="Tremblay J."/>
            <person name="Trujillo A."/>
            <person name="Tyler M."/>
            <person name="Perez-Rodriguez I."/>
            <person name="Amend J."/>
        </authorList>
    </citation>
    <scope>NUCLEOTIDE SEQUENCE [LARGE SCALE GENOMIC DNA]</scope>
    <source>
        <strain evidence="15 16">EPR-M</strain>
    </source>
</reference>
<dbReference type="OrthoDB" id="1645589at2"/>
<dbReference type="EMBL" id="NAAD01000004">
    <property type="protein sequence ID" value="ORJ62215.1"/>
    <property type="molecule type" value="Genomic_DNA"/>
</dbReference>
<name>A0A1X0YAK1_9BACT</name>
<comment type="cofactor">
    <cofactor evidence="10 13">
        <name>a divalent metal cation</name>
        <dbReference type="ChEBI" id="CHEBI:60240"/>
    </cofactor>
    <text evidence="10 13">Binds 1 divalent metal cation per subunit.</text>
</comment>
<dbReference type="HAMAP" id="MF_02227">
    <property type="entry name" value="RPE"/>
    <property type="match status" value="1"/>
</dbReference>